<dbReference type="EMBL" id="BJUM01000071">
    <property type="protein sequence ID" value="GEK57010.1"/>
    <property type="molecule type" value="Genomic_DNA"/>
</dbReference>
<dbReference type="OrthoDB" id="341658at2"/>
<evidence type="ECO:0000313" key="3">
    <source>
        <dbReference type="Proteomes" id="UP000321419"/>
    </source>
</evidence>
<dbReference type="RefSeq" id="WP_089346632.1">
    <property type="nucleotide sequence ID" value="NZ_BJUM01000071.1"/>
</dbReference>
<gene>
    <name evidence="2" type="ORF">PES01_38550</name>
</gene>
<dbReference type="AlphaFoldDB" id="A0A510Y144"/>
<comment type="caution">
    <text evidence="2">The sequence shown here is derived from an EMBL/GenBank/DDBJ whole genome shotgun (WGS) entry which is preliminary data.</text>
</comment>
<name>A0A510Y144_9GAMM</name>
<organism evidence="2 3">
    <name type="scientific">Pseudoalteromonas espejiana</name>
    <dbReference type="NCBI Taxonomy" id="28107"/>
    <lineage>
        <taxon>Bacteria</taxon>
        <taxon>Pseudomonadati</taxon>
        <taxon>Pseudomonadota</taxon>
        <taxon>Gammaproteobacteria</taxon>
        <taxon>Alteromonadales</taxon>
        <taxon>Pseudoalteromonadaceae</taxon>
        <taxon>Pseudoalteromonas</taxon>
    </lineage>
</organism>
<dbReference type="InterPro" id="IPR003491">
    <property type="entry name" value="REP-like_C"/>
</dbReference>
<protein>
    <submittedName>
        <fullName evidence="2">Replication protein</fullName>
    </submittedName>
</protein>
<proteinExistence type="predicted"/>
<sequence>MQVKKKKDHYTQTAENLMAHEKSDAIKIDHLAFAFPISALRYCRKAGEIKPDIELVTGYKKSFFTNNNIPQIKRVKRNGLYPKPPVIKSSQALNLEQYEAHKNMVSMLMADFYEETLKVWVNKVLGFEISPMRGRGLHGYKDSMTLRANGLDVGFIGVGGQRDTVYFQISGTGCKHLFSHTTPFVMHHWLSKVFTVTHLSRIDLAFDDFDNNFDCDYAEKAYKDGWFRTSDRGPTADINENHKYKYDSKMKKIFSQEMICVGSRKSIIYWRIYNKKLEQGIKQDNFSWYRSEAELKKWTVDCLLNLAATFAGLCPFAASVDLDKGIRTKAMSKAKEICLDVASRVRHVRRSAGRALGDVLEAFEGDISKTMGLILPEETGGKLGIPPTYQQLINHVTEVQHV</sequence>
<reference evidence="2 3" key="1">
    <citation type="submission" date="2019-07" db="EMBL/GenBank/DDBJ databases">
        <title>Whole genome shotgun sequence of Pseudoalteromonas espejiana NBRC 102222.</title>
        <authorList>
            <person name="Hosoyama A."/>
            <person name="Uohara A."/>
            <person name="Ohji S."/>
            <person name="Ichikawa N."/>
        </authorList>
    </citation>
    <scope>NUCLEOTIDE SEQUENCE [LARGE SCALE GENOMIC DNA]</scope>
    <source>
        <strain evidence="2 3">NBRC 102222</strain>
    </source>
</reference>
<keyword evidence="3" id="KW-1185">Reference proteome</keyword>
<feature type="domain" description="Replication initiation protein-like C-terminal" evidence="1">
    <location>
        <begin position="199"/>
        <end position="305"/>
    </location>
</feature>
<dbReference type="Pfam" id="PF02486">
    <property type="entry name" value="Rep_trans"/>
    <property type="match status" value="1"/>
</dbReference>
<accession>A0A510Y144</accession>
<dbReference type="Proteomes" id="UP000321419">
    <property type="component" value="Unassembled WGS sequence"/>
</dbReference>
<evidence type="ECO:0000313" key="2">
    <source>
        <dbReference type="EMBL" id="GEK57010.1"/>
    </source>
</evidence>
<evidence type="ECO:0000259" key="1">
    <source>
        <dbReference type="Pfam" id="PF02486"/>
    </source>
</evidence>